<evidence type="ECO:0000313" key="5">
    <source>
        <dbReference type="EMBL" id="WVZ78412.1"/>
    </source>
</evidence>
<organism evidence="5 6">
    <name type="scientific">Paspalum notatum var. saurae</name>
    <dbReference type="NCBI Taxonomy" id="547442"/>
    <lineage>
        <taxon>Eukaryota</taxon>
        <taxon>Viridiplantae</taxon>
        <taxon>Streptophyta</taxon>
        <taxon>Embryophyta</taxon>
        <taxon>Tracheophyta</taxon>
        <taxon>Spermatophyta</taxon>
        <taxon>Magnoliopsida</taxon>
        <taxon>Liliopsida</taxon>
        <taxon>Poales</taxon>
        <taxon>Poaceae</taxon>
        <taxon>PACMAD clade</taxon>
        <taxon>Panicoideae</taxon>
        <taxon>Andropogonodae</taxon>
        <taxon>Paspaleae</taxon>
        <taxon>Paspalinae</taxon>
        <taxon>Paspalum</taxon>
    </lineage>
</organism>
<dbReference type="GO" id="GO:0006887">
    <property type="term" value="P:exocytosis"/>
    <property type="evidence" value="ECO:0007669"/>
    <property type="project" value="UniProtKB-KW"/>
</dbReference>
<reference evidence="5 6" key="1">
    <citation type="submission" date="2024-02" db="EMBL/GenBank/DDBJ databases">
        <title>High-quality chromosome-scale genome assembly of Pensacola bahiagrass (Paspalum notatum Flugge var. saurae).</title>
        <authorList>
            <person name="Vega J.M."/>
            <person name="Podio M."/>
            <person name="Orjuela J."/>
            <person name="Siena L.A."/>
            <person name="Pessino S.C."/>
            <person name="Combes M.C."/>
            <person name="Mariac C."/>
            <person name="Albertini E."/>
            <person name="Pupilli F."/>
            <person name="Ortiz J.P.A."/>
            <person name="Leblanc O."/>
        </authorList>
    </citation>
    <scope>NUCLEOTIDE SEQUENCE [LARGE SCALE GENOMIC DNA]</scope>
    <source>
        <strain evidence="5">R1</strain>
        <tissue evidence="5">Leaf</tissue>
    </source>
</reference>
<dbReference type="InterPro" id="IPR004140">
    <property type="entry name" value="Exo70"/>
</dbReference>
<evidence type="ECO:0000256" key="1">
    <source>
        <dbReference type="ARBA" id="ARBA00006756"/>
    </source>
</evidence>
<keyword evidence="6" id="KW-1185">Reference proteome</keyword>
<evidence type="ECO:0000259" key="4">
    <source>
        <dbReference type="Pfam" id="PF03081"/>
    </source>
</evidence>
<dbReference type="AlphaFoldDB" id="A0AAQ3TUP1"/>
<dbReference type="GO" id="GO:0005546">
    <property type="term" value="F:phosphatidylinositol-4,5-bisphosphate binding"/>
    <property type="evidence" value="ECO:0007669"/>
    <property type="project" value="InterPro"/>
</dbReference>
<dbReference type="InterPro" id="IPR016159">
    <property type="entry name" value="Cullin_repeat-like_dom_sf"/>
</dbReference>
<comment type="function">
    <text evidence="3">Component of the exocyst complex.</text>
</comment>
<dbReference type="InterPro" id="IPR046364">
    <property type="entry name" value="Exo70_C"/>
</dbReference>
<comment type="similarity">
    <text evidence="1 3">Belongs to the EXO70 family.</text>
</comment>
<dbReference type="Pfam" id="PF03081">
    <property type="entry name" value="Exo70_C"/>
    <property type="match status" value="1"/>
</dbReference>
<keyword evidence="3" id="KW-0653">Protein transport</keyword>
<dbReference type="PANTHER" id="PTHR12542:SF137">
    <property type="entry name" value="EXOCYST SUBUNIT EXO70 FAMILY PROTEIN"/>
    <property type="match status" value="1"/>
</dbReference>
<protein>
    <recommendedName>
        <fullName evidence="3">Exocyst subunit Exo70 family protein</fullName>
    </recommendedName>
</protein>
<proteinExistence type="inferred from homology"/>
<evidence type="ECO:0000256" key="3">
    <source>
        <dbReference type="RuleBase" id="RU365026"/>
    </source>
</evidence>
<dbReference type="EMBL" id="CP144750">
    <property type="protein sequence ID" value="WVZ78412.1"/>
    <property type="molecule type" value="Genomic_DNA"/>
</dbReference>
<accession>A0AAQ3TUP1</accession>
<keyword evidence="2 3" id="KW-0813">Transport</keyword>
<feature type="domain" description="Exocyst complex subunit Exo70 C-terminal" evidence="4">
    <location>
        <begin position="263"/>
        <end position="578"/>
    </location>
</feature>
<sequence>MESRDGVVLGSARSWTSFQYQHGQTAGSSSYSSKSGTVVSTGYTFSGSYRSSLSMEGEAAIMHLDLLGIHDDDDNVPCCWEETTVEELPMTGIDSMVQEFFAAAPSSSSGSGGDMSVLRRWFTEMGVDWVLRLAADDDASSAAGVLQHTSDGACSSWTHALSRIIYSATASPVPTAGGSISSSSMMDQQLSMISEEEDEELPAVAGEMEILVPTTTSSPYEFLCARFIHEAMLKMLIFVDVVVAAAPTCNKETGTVVIRVPYPYQKINILLGVRSALSEALSQINATSILWTPSAQVKKVQGELVNLLCTKDARACEAIWSTLEEIRACILMMDEEDPLLLGTPTTTTPQGTVVSSDIHKVTWSVMSHISFLLGNYLSMSLILSEAASQGKYKPQIGHVRPLDSMIMEMTSCLEGKLASISESFSDQALRFLFLLNNSDFIRERLQLQYNTHQSSFPVANTHYSSLKVHVASLLGKSKRYMERYLQVAWAPMLSYLFDPMAIPVCFFGKYYSPLSKFEFEFQKTYTTQKLWKVPDPTMRRSLRTDITQTIIPCYSKYIQDNNITTAQFAPRELEEMLRELFEG</sequence>
<evidence type="ECO:0000256" key="2">
    <source>
        <dbReference type="ARBA" id="ARBA00022448"/>
    </source>
</evidence>
<dbReference type="GO" id="GO:0000145">
    <property type="term" value="C:exocyst"/>
    <property type="evidence" value="ECO:0007669"/>
    <property type="project" value="InterPro"/>
</dbReference>
<dbReference type="SUPFAM" id="SSF74788">
    <property type="entry name" value="Cullin repeat-like"/>
    <property type="match status" value="1"/>
</dbReference>
<dbReference type="Proteomes" id="UP001341281">
    <property type="component" value="Chromosome 06"/>
</dbReference>
<dbReference type="Gene3D" id="1.20.1280.170">
    <property type="entry name" value="Exocyst complex component Exo70"/>
    <property type="match status" value="1"/>
</dbReference>
<dbReference type="GO" id="GO:0015031">
    <property type="term" value="P:protein transport"/>
    <property type="evidence" value="ECO:0007669"/>
    <property type="project" value="UniProtKB-KW"/>
</dbReference>
<gene>
    <name evidence="5" type="ORF">U9M48_026125</name>
</gene>
<keyword evidence="3" id="KW-0268">Exocytosis</keyword>
<name>A0AAQ3TUP1_PASNO</name>
<evidence type="ECO:0000313" key="6">
    <source>
        <dbReference type="Proteomes" id="UP001341281"/>
    </source>
</evidence>
<dbReference type="PANTHER" id="PTHR12542">
    <property type="entry name" value="EXOCYST COMPLEX PROTEIN EXO70"/>
    <property type="match status" value="1"/>
</dbReference>